<dbReference type="InterPro" id="IPR016181">
    <property type="entry name" value="Acyl_CoA_acyltransferase"/>
</dbReference>
<dbReference type="AlphaFoldDB" id="A0A370GPZ5"/>
<dbReference type="RefSeq" id="WP_114744604.1">
    <property type="nucleotide sequence ID" value="NZ_QQAY01000002.1"/>
</dbReference>
<dbReference type="PANTHER" id="PTHR43441:SF12">
    <property type="entry name" value="RIBOSOMAL N-ACETYLTRANSFERASE YDAF-RELATED"/>
    <property type="match status" value="1"/>
</dbReference>
<dbReference type="OrthoDB" id="9799321at2"/>
<dbReference type="PROSITE" id="PS51186">
    <property type="entry name" value="GNAT"/>
    <property type="match status" value="1"/>
</dbReference>
<dbReference type="Pfam" id="PF13302">
    <property type="entry name" value="Acetyltransf_3"/>
    <property type="match status" value="1"/>
</dbReference>
<dbReference type="InterPro" id="IPR051908">
    <property type="entry name" value="Ribosomal_N-acetyltransferase"/>
</dbReference>
<dbReference type="Gene3D" id="3.40.630.30">
    <property type="match status" value="1"/>
</dbReference>
<reference evidence="2 3" key="1">
    <citation type="submission" date="2018-07" db="EMBL/GenBank/DDBJ databases">
        <title>Genomic Encyclopedia of Type Strains, Phase IV (KMG-IV): sequencing the most valuable type-strain genomes for metagenomic binning, comparative biology and taxonomic classification.</title>
        <authorList>
            <person name="Goeker M."/>
        </authorList>
    </citation>
    <scope>NUCLEOTIDE SEQUENCE [LARGE SCALE GENOMIC DNA]</scope>
    <source>
        <strain evidence="2 3">DSM 25281</strain>
    </source>
</reference>
<dbReference type="SUPFAM" id="SSF55729">
    <property type="entry name" value="Acyl-CoA N-acyltransferases (Nat)"/>
    <property type="match status" value="1"/>
</dbReference>
<evidence type="ECO:0000259" key="1">
    <source>
        <dbReference type="PROSITE" id="PS51186"/>
    </source>
</evidence>
<name>A0A370GPZ5_9BACI</name>
<dbReference type="GO" id="GO:0008999">
    <property type="term" value="F:protein-N-terminal-alanine acetyltransferase activity"/>
    <property type="evidence" value="ECO:0007669"/>
    <property type="project" value="TreeGrafter"/>
</dbReference>
<dbReference type="EMBL" id="QQAY01000002">
    <property type="protein sequence ID" value="RDI45792.1"/>
    <property type="molecule type" value="Genomic_DNA"/>
</dbReference>
<organism evidence="2 3">
    <name type="scientific">Falsibacillus pallidus</name>
    <dbReference type="NCBI Taxonomy" id="493781"/>
    <lineage>
        <taxon>Bacteria</taxon>
        <taxon>Bacillati</taxon>
        <taxon>Bacillota</taxon>
        <taxon>Bacilli</taxon>
        <taxon>Bacillales</taxon>
        <taxon>Bacillaceae</taxon>
        <taxon>Falsibacillus</taxon>
    </lineage>
</organism>
<gene>
    <name evidence="2" type="ORF">DFR59_102426</name>
</gene>
<accession>A0A370GPZ5</accession>
<comment type="caution">
    <text evidence="2">The sequence shown here is derived from an EMBL/GenBank/DDBJ whole genome shotgun (WGS) entry which is preliminary data.</text>
</comment>
<sequence length="179" mass="21015">MDYQINENLLLKVSDPQYAEQMAALIDSNREYLKEWLGWLDYSKTIEDSRAFLQNSLENYKEKRSFNTMIFFKGEPVGTAGFNTFDWNNKIGTIGYWLAQGYQGHGIMTETVHFLTNLAFNEFNLNKVEIRAADKNNKSRSIPERLGFKLEGTLRQAEWLYDHFVDHSVYGMLKEEWKS</sequence>
<proteinExistence type="predicted"/>
<dbReference type="Proteomes" id="UP000255326">
    <property type="component" value="Unassembled WGS sequence"/>
</dbReference>
<keyword evidence="2" id="KW-0808">Transferase</keyword>
<dbReference type="InterPro" id="IPR000182">
    <property type="entry name" value="GNAT_dom"/>
</dbReference>
<keyword evidence="3" id="KW-1185">Reference proteome</keyword>
<protein>
    <submittedName>
        <fullName evidence="2">Ribosomal-protein-serine acetyltransferase</fullName>
    </submittedName>
</protein>
<dbReference type="GO" id="GO:0005737">
    <property type="term" value="C:cytoplasm"/>
    <property type="evidence" value="ECO:0007669"/>
    <property type="project" value="TreeGrafter"/>
</dbReference>
<dbReference type="PANTHER" id="PTHR43441">
    <property type="entry name" value="RIBOSOMAL-PROTEIN-SERINE ACETYLTRANSFERASE"/>
    <property type="match status" value="1"/>
</dbReference>
<evidence type="ECO:0000313" key="2">
    <source>
        <dbReference type="EMBL" id="RDI45792.1"/>
    </source>
</evidence>
<feature type="domain" description="N-acetyltransferase" evidence="1">
    <location>
        <begin position="23"/>
        <end position="166"/>
    </location>
</feature>
<dbReference type="GO" id="GO:1990189">
    <property type="term" value="F:protein N-terminal-serine acetyltransferase activity"/>
    <property type="evidence" value="ECO:0007669"/>
    <property type="project" value="TreeGrafter"/>
</dbReference>
<evidence type="ECO:0000313" key="3">
    <source>
        <dbReference type="Proteomes" id="UP000255326"/>
    </source>
</evidence>